<dbReference type="EMBL" id="CP042912">
    <property type="protein sequence ID" value="QEG24095.1"/>
    <property type="molecule type" value="Genomic_DNA"/>
</dbReference>
<sequence precursor="true">MIIRFLATVSILLAISSSVHADIVIFTDQSAWLAATQSLITENFDDTTLVSGLSSTSDNGGIAGGTWNDTVTDPLIGSASTTEWSYTNAPTAWGAFFDLTPGGEGSGIDIDVQLDDLSSESLGTIDSDGFWGFISDDQGINSIEFSTSTFLGLSQEEYAMDNMSTGFAAVPEPSAATVLVLASMALLRRRR</sequence>
<name>A0A5B9PFW9_9BACT</name>
<accession>A0A5B9PFW9</accession>
<dbReference type="AlphaFoldDB" id="A0A5B9PFW9"/>
<gene>
    <name evidence="2" type="ORF">MFFC18_40110</name>
</gene>
<dbReference type="RefSeq" id="WP_075084632.1">
    <property type="nucleotide sequence ID" value="NZ_CP042912.1"/>
</dbReference>
<evidence type="ECO:0008006" key="4">
    <source>
        <dbReference type="Google" id="ProtNLM"/>
    </source>
</evidence>
<dbReference type="KEGG" id="mff:MFFC18_40110"/>
<dbReference type="Proteomes" id="UP000322214">
    <property type="component" value="Chromosome"/>
</dbReference>
<evidence type="ECO:0000313" key="3">
    <source>
        <dbReference type="Proteomes" id="UP000322214"/>
    </source>
</evidence>
<keyword evidence="1" id="KW-0732">Signal</keyword>
<organism evidence="2 3">
    <name type="scientific">Mariniblastus fucicola</name>
    <dbReference type="NCBI Taxonomy" id="980251"/>
    <lineage>
        <taxon>Bacteria</taxon>
        <taxon>Pseudomonadati</taxon>
        <taxon>Planctomycetota</taxon>
        <taxon>Planctomycetia</taxon>
        <taxon>Pirellulales</taxon>
        <taxon>Pirellulaceae</taxon>
        <taxon>Mariniblastus</taxon>
    </lineage>
</organism>
<keyword evidence="3" id="KW-1185">Reference proteome</keyword>
<proteinExistence type="predicted"/>
<protein>
    <recommendedName>
        <fullName evidence="4">PEP-CTERM protein-sorting domain-containing protein</fullName>
    </recommendedName>
</protein>
<feature type="chain" id="PRO_5022840494" description="PEP-CTERM protein-sorting domain-containing protein" evidence="1">
    <location>
        <begin position="22"/>
        <end position="191"/>
    </location>
</feature>
<evidence type="ECO:0000313" key="2">
    <source>
        <dbReference type="EMBL" id="QEG24095.1"/>
    </source>
</evidence>
<reference evidence="2 3" key="1">
    <citation type="submission" date="2019-08" db="EMBL/GenBank/DDBJ databases">
        <title>Deep-cultivation of Planctomycetes and their phenomic and genomic characterization uncovers novel biology.</title>
        <authorList>
            <person name="Wiegand S."/>
            <person name="Jogler M."/>
            <person name="Boedeker C."/>
            <person name="Pinto D."/>
            <person name="Vollmers J."/>
            <person name="Rivas-Marin E."/>
            <person name="Kohn T."/>
            <person name="Peeters S.H."/>
            <person name="Heuer A."/>
            <person name="Rast P."/>
            <person name="Oberbeckmann S."/>
            <person name="Bunk B."/>
            <person name="Jeske O."/>
            <person name="Meyerdierks A."/>
            <person name="Storesund J.E."/>
            <person name="Kallscheuer N."/>
            <person name="Luecker S."/>
            <person name="Lage O.M."/>
            <person name="Pohl T."/>
            <person name="Merkel B.J."/>
            <person name="Hornburger P."/>
            <person name="Mueller R.-W."/>
            <person name="Bruemmer F."/>
            <person name="Labrenz M."/>
            <person name="Spormann A.M."/>
            <person name="Op den Camp H."/>
            <person name="Overmann J."/>
            <person name="Amann R."/>
            <person name="Jetten M.S.M."/>
            <person name="Mascher T."/>
            <person name="Medema M.H."/>
            <person name="Devos D.P."/>
            <person name="Kaster A.-K."/>
            <person name="Ovreas L."/>
            <person name="Rohde M."/>
            <person name="Galperin M.Y."/>
            <person name="Jogler C."/>
        </authorList>
    </citation>
    <scope>NUCLEOTIDE SEQUENCE [LARGE SCALE GENOMIC DNA]</scope>
    <source>
        <strain evidence="2 3">FC18</strain>
    </source>
</reference>
<feature type="signal peptide" evidence="1">
    <location>
        <begin position="1"/>
        <end position="21"/>
    </location>
</feature>
<evidence type="ECO:0000256" key="1">
    <source>
        <dbReference type="SAM" id="SignalP"/>
    </source>
</evidence>